<dbReference type="PANTHER" id="PTHR23044:SF61">
    <property type="entry name" value="3'-5' EXORIBONUCLEASE 1-RELATED"/>
    <property type="match status" value="1"/>
</dbReference>
<organism evidence="5 6">
    <name type="scientific">Thelephora terrestris</name>
    <dbReference type="NCBI Taxonomy" id="56493"/>
    <lineage>
        <taxon>Eukaryota</taxon>
        <taxon>Fungi</taxon>
        <taxon>Dikarya</taxon>
        <taxon>Basidiomycota</taxon>
        <taxon>Agaricomycotina</taxon>
        <taxon>Agaricomycetes</taxon>
        <taxon>Thelephorales</taxon>
        <taxon>Thelephoraceae</taxon>
        <taxon>Thelephora</taxon>
    </lineage>
</organism>
<dbReference type="Gene3D" id="3.30.420.10">
    <property type="entry name" value="Ribonuclease H-like superfamily/Ribonuclease H"/>
    <property type="match status" value="1"/>
</dbReference>
<dbReference type="InterPro" id="IPR013520">
    <property type="entry name" value="Ribonucl_H"/>
</dbReference>
<dbReference type="SUPFAM" id="SSF53098">
    <property type="entry name" value="Ribonuclease H-like"/>
    <property type="match status" value="1"/>
</dbReference>
<evidence type="ECO:0000256" key="3">
    <source>
        <dbReference type="ARBA" id="ARBA00022839"/>
    </source>
</evidence>
<sequence length="260" mass="30026">MPSSTPTQPTLQSYDFFLVFDVEATCQEGAGMDYPNEIIEWPVCLLGWRDKTNGILDIVSEFRTFVKPTWRPQLSEFCTRLTGITQDQTDNAPSFPDVIQSMADFLITHRILDETDCRPLVRFCWCSDGPWDICDFVVKQCFISKVNHIILIEAISRASRSREMKVPQWISNQFIDVRVLLCGRDRKKHRTMNISKQLQVLQLGAFIGRPHSGIDDARNISRVLIELARRSRPLLPTTVVNVRRRWKWMGRAGKIIEAEL</sequence>
<name>A0A9P6LBF7_9AGAM</name>
<gene>
    <name evidence="5" type="ORF">BJ322DRAFT_37898</name>
</gene>
<keyword evidence="2" id="KW-0378">Hydrolase</keyword>
<keyword evidence="1" id="KW-0540">Nuclease</keyword>
<proteinExistence type="predicted"/>
<evidence type="ECO:0000256" key="2">
    <source>
        <dbReference type="ARBA" id="ARBA00022801"/>
    </source>
</evidence>
<dbReference type="InterPro" id="IPR047201">
    <property type="entry name" value="ERI-1_3'hExo-like"/>
</dbReference>
<dbReference type="InterPro" id="IPR012337">
    <property type="entry name" value="RNaseH-like_sf"/>
</dbReference>
<keyword evidence="3" id="KW-0269">Exonuclease</keyword>
<keyword evidence="6" id="KW-1185">Reference proteome</keyword>
<accession>A0A9P6LBF7</accession>
<dbReference type="AlphaFoldDB" id="A0A9P6LBF7"/>
<dbReference type="GO" id="GO:0000175">
    <property type="term" value="F:3'-5'-RNA exonuclease activity"/>
    <property type="evidence" value="ECO:0007669"/>
    <property type="project" value="InterPro"/>
</dbReference>
<reference evidence="5" key="2">
    <citation type="submission" date="2020-11" db="EMBL/GenBank/DDBJ databases">
        <authorList>
            <consortium name="DOE Joint Genome Institute"/>
            <person name="Kuo A."/>
            <person name="Miyauchi S."/>
            <person name="Kiss E."/>
            <person name="Drula E."/>
            <person name="Kohler A."/>
            <person name="Sanchez-Garcia M."/>
            <person name="Andreopoulos B."/>
            <person name="Barry K.W."/>
            <person name="Bonito G."/>
            <person name="Buee M."/>
            <person name="Carver A."/>
            <person name="Chen C."/>
            <person name="Cichocki N."/>
            <person name="Clum A."/>
            <person name="Culley D."/>
            <person name="Crous P.W."/>
            <person name="Fauchery L."/>
            <person name="Girlanda M."/>
            <person name="Hayes R."/>
            <person name="Keri Z."/>
            <person name="Labutti K."/>
            <person name="Lipzen A."/>
            <person name="Lombard V."/>
            <person name="Magnuson J."/>
            <person name="Maillard F."/>
            <person name="Morin E."/>
            <person name="Murat C."/>
            <person name="Nolan M."/>
            <person name="Ohm R."/>
            <person name="Pangilinan J."/>
            <person name="Pereira M."/>
            <person name="Perotto S."/>
            <person name="Peter M."/>
            <person name="Riley R."/>
            <person name="Sitrit Y."/>
            <person name="Stielow B."/>
            <person name="Szollosi G."/>
            <person name="Zifcakova L."/>
            <person name="Stursova M."/>
            <person name="Spatafora J.W."/>
            <person name="Tedersoo L."/>
            <person name="Vaario L.-M."/>
            <person name="Yamada A."/>
            <person name="Yan M."/>
            <person name="Wang P."/>
            <person name="Xu J."/>
            <person name="Bruns T."/>
            <person name="Baldrian P."/>
            <person name="Vilgalys R."/>
            <person name="Henrissat B."/>
            <person name="Grigoriev I.V."/>
            <person name="Hibbett D."/>
            <person name="Nagy L.G."/>
            <person name="Martin F.M."/>
        </authorList>
    </citation>
    <scope>NUCLEOTIDE SEQUENCE</scope>
    <source>
        <strain evidence="5">UH-Tt-Lm1</strain>
    </source>
</reference>
<evidence type="ECO:0000313" key="5">
    <source>
        <dbReference type="EMBL" id="KAF9792345.1"/>
    </source>
</evidence>
<dbReference type="PANTHER" id="PTHR23044">
    <property type="entry name" value="3'-5' EXONUCLEASE ERI1-RELATED"/>
    <property type="match status" value="1"/>
</dbReference>
<dbReference type="OrthoDB" id="448399at2759"/>
<reference evidence="5" key="1">
    <citation type="journal article" date="2020" name="Nat. Commun.">
        <title>Large-scale genome sequencing of mycorrhizal fungi provides insights into the early evolution of symbiotic traits.</title>
        <authorList>
            <person name="Miyauchi S."/>
            <person name="Kiss E."/>
            <person name="Kuo A."/>
            <person name="Drula E."/>
            <person name="Kohler A."/>
            <person name="Sanchez-Garcia M."/>
            <person name="Morin E."/>
            <person name="Andreopoulos B."/>
            <person name="Barry K.W."/>
            <person name="Bonito G."/>
            <person name="Buee M."/>
            <person name="Carver A."/>
            <person name="Chen C."/>
            <person name="Cichocki N."/>
            <person name="Clum A."/>
            <person name="Culley D."/>
            <person name="Crous P.W."/>
            <person name="Fauchery L."/>
            <person name="Girlanda M."/>
            <person name="Hayes R.D."/>
            <person name="Keri Z."/>
            <person name="LaButti K."/>
            <person name="Lipzen A."/>
            <person name="Lombard V."/>
            <person name="Magnuson J."/>
            <person name="Maillard F."/>
            <person name="Murat C."/>
            <person name="Nolan M."/>
            <person name="Ohm R.A."/>
            <person name="Pangilinan J."/>
            <person name="Pereira M.F."/>
            <person name="Perotto S."/>
            <person name="Peter M."/>
            <person name="Pfister S."/>
            <person name="Riley R."/>
            <person name="Sitrit Y."/>
            <person name="Stielow J.B."/>
            <person name="Szollosi G."/>
            <person name="Zifcakova L."/>
            <person name="Stursova M."/>
            <person name="Spatafora J.W."/>
            <person name="Tedersoo L."/>
            <person name="Vaario L.M."/>
            <person name="Yamada A."/>
            <person name="Yan M."/>
            <person name="Wang P."/>
            <person name="Xu J."/>
            <person name="Bruns T."/>
            <person name="Baldrian P."/>
            <person name="Vilgalys R."/>
            <person name="Dunand C."/>
            <person name="Henrissat B."/>
            <person name="Grigoriev I.V."/>
            <person name="Hibbett D."/>
            <person name="Nagy L.G."/>
            <person name="Martin F.M."/>
        </authorList>
    </citation>
    <scope>NUCLEOTIDE SEQUENCE</scope>
    <source>
        <strain evidence="5">UH-Tt-Lm1</strain>
    </source>
</reference>
<dbReference type="InterPro" id="IPR036397">
    <property type="entry name" value="RNaseH_sf"/>
</dbReference>
<dbReference type="SMART" id="SM00479">
    <property type="entry name" value="EXOIII"/>
    <property type="match status" value="1"/>
</dbReference>
<feature type="domain" description="Exonuclease" evidence="4">
    <location>
        <begin position="16"/>
        <end position="233"/>
    </location>
</feature>
<dbReference type="GO" id="GO:0003676">
    <property type="term" value="F:nucleic acid binding"/>
    <property type="evidence" value="ECO:0007669"/>
    <property type="project" value="InterPro"/>
</dbReference>
<evidence type="ECO:0000313" key="6">
    <source>
        <dbReference type="Proteomes" id="UP000736335"/>
    </source>
</evidence>
<dbReference type="CDD" id="cd06133">
    <property type="entry name" value="ERI-1_3'hExo_like"/>
    <property type="match status" value="1"/>
</dbReference>
<evidence type="ECO:0000259" key="4">
    <source>
        <dbReference type="SMART" id="SM00479"/>
    </source>
</evidence>
<dbReference type="Proteomes" id="UP000736335">
    <property type="component" value="Unassembled WGS sequence"/>
</dbReference>
<protein>
    <submittedName>
        <fullName evidence="5">Ribonuclease H-like domain-containing protein</fullName>
    </submittedName>
</protein>
<evidence type="ECO:0000256" key="1">
    <source>
        <dbReference type="ARBA" id="ARBA00022722"/>
    </source>
</evidence>
<dbReference type="InterPro" id="IPR051274">
    <property type="entry name" value="3-5_Exoribonuclease"/>
</dbReference>
<comment type="caution">
    <text evidence="5">The sequence shown here is derived from an EMBL/GenBank/DDBJ whole genome shotgun (WGS) entry which is preliminary data.</text>
</comment>
<dbReference type="Pfam" id="PF00929">
    <property type="entry name" value="RNase_T"/>
    <property type="match status" value="1"/>
</dbReference>
<dbReference type="EMBL" id="WIUZ02000001">
    <property type="protein sequence ID" value="KAF9792345.1"/>
    <property type="molecule type" value="Genomic_DNA"/>
</dbReference>